<accession>A0A915I2U9</accession>
<proteinExistence type="predicted"/>
<dbReference type="WBParaSite" id="nRc.2.0.1.t08046-RA">
    <property type="protein sequence ID" value="nRc.2.0.1.t08046-RA"/>
    <property type="gene ID" value="nRc.2.0.1.g08046"/>
</dbReference>
<evidence type="ECO:0000313" key="2">
    <source>
        <dbReference type="WBParaSite" id="nRc.2.0.1.t08046-RA"/>
    </source>
</evidence>
<dbReference type="Proteomes" id="UP000887565">
    <property type="component" value="Unplaced"/>
</dbReference>
<name>A0A915I2U9_ROMCU</name>
<organism evidence="1 2">
    <name type="scientific">Romanomermis culicivorax</name>
    <name type="common">Nematode worm</name>
    <dbReference type="NCBI Taxonomy" id="13658"/>
    <lineage>
        <taxon>Eukaryota</taxon>
        <taxon>Metazoa</taxon>
        <taxon>Ecdysozoa</taxon>
        <taxon>Nematoda</taxon>
        <taxon>Enoplea</taxon>
        <taxon>Dorylaimia</taxon>
        <taxon>Mermithida</taxon>
        <taxon>Mermithoidea</taxon>
        <taxon>Mermithidae</taxon>
        <taxon>Romanomermis</taxon>
    </lineage>
</organism>
<sequence>VSGPKCQEYRVRVQLNSRIRPLHSFLIKLRSVHIINRYNGVNSADLQSNSGRKAANLIYYYTRETVKPQHTRRIGIQRLDAGLLSLVPQRFVSIKPVARERFAAIGVVKYLDDVETLLMKQQEDHETKSIDLDLFCLTFYRLIKLNEVCKNQIVKTCGLERMINLLKMIVERPEKILSANFLKLKNIFKIVAAYQKSYM</sequence>
<dbReference type="AlphaFoldDB" id="A0A915I2U9"/>
<keyword evidence="1" id="KW-1185">Reference proteome</keyword>
<protein>
    <submittedName>
        <fullName evidence="2">Uncharacterized protein</fullName>
    </submittedName>
</protein>
<reference evidence="2" key="1">
    <citation type="submission" date="2022-11" db="UniProtKB">
        <authorList>
            <consortium name="WormBaseParasite"/>
        </authorList>
    </citation>
    <scope>IDENTIFICATION</scope>
</reference>
<evidence type="ECO:0000313" key="1">
    <source>
        <dbReference type="Proteomes" id="UP000887565"/>
    </source>
</evidence>